<evidence type="ECO:0008006" key="3">
    <source>
        <dbReference type="Google" id="ProtNLM"/>
    </source>
</evidence>
<dbReference type="Proteomes" id="UP000000529">
    <property type="component" value="Chromosome"/>
</dbReference>
<organism evidence="1 2">
    <name type="scientific">Protochlamydia amoebophila (strain UWE25)</name>
    <dbReference type="NCBI Taxonomy" id="264201"/>
    <lineage>
        <taxon>Bacteria</taxon>
        <taxon>Pseudomonadati</taxon>
        <taxon>Chlamydiota</taxon>
        <taxon>Chlamydiia</taxon>
        <taxon>Parachlamydiales</taxon>
        <taxon>Parachlamydiaceae</taxon>
        <taxon>Candidatus Protochlamydia</taxon>
    </lineage>
</organism>
<dbReference type="RefSeq" id="WP_011174729.1">
    <property type="nucleotide sequence ID" value="NC_005861.2"/>
</dbReference>
<keyword evidence="2" id="KW-1185">Reference proteome</keyword>
<dbReference type="EMBL" id="BX908798">
    <property type="protein sequence ID" value="CAF22903.1"/>
    <property type="molecule type" value="Genomic_DNA"/>
</dbReference>
<evidence type="ECO:0000313" key="2">
    <source>
        <dbReference type="Proteomes" id="UP000000529"/>
    </source>
</evidence>
<protein>
    <recommendedName>
        <fullName evidence="3">Methyltransferase domain-containing protein</fullName>
    </recommendedName>
</protein>
<name>Q6MEU6_PARUW</name>
<dbReference type="eggNOG" id="COG0742">
    <property type="taxonomic scope" value="Bacteria"/>
</dbReference>
<dbReference type="STRING" id="264201.pc0179"/>
<dbReference type="AlphaFoldDB" id="Q6MEU6"/>
<evidence type="ECO:0000313" key="1">
    <source>
        <dbReference type="EMBL" id="CAF22903.1"/>
    </source>
</evidence>
<dbReference type="OrthoDB" id="5195124at2"/>
<dbReference type="CDD" id="cd02440">
    <property type="entry name" value="AdoMet_MTases"/>
    <property type="match status" value="1"/>
</dbReference>
<proteinExistence type="predicted"/>
<reference evidence="1 2" key="1">
    <citation type="journal article" date="2004" name="Science">
        <title>Illuminating the evolutionary history of chlamydiae.</title>
        <authorList>
            <person name="Horn M."/>
            <person name="Collingro A."/>
            <person name="Schmitz-Esser S."/>
            <person name="Beier C.L."/>
            <person name="Purkhold U."/>
            <person name="Fartmann B."/>
            <person name="Brandt P."/>
            <person name="Nyakatura G.J."/>
            <person name="Droege M."/>
            <person name="Frishman D."/>
            <person name="Rattei T."/>
            <person name="Mewes H."/>
            <person name="Wagner M."/>
        </authorList>
    </citation>
    <scope>NUCLEOTIDE SEQUENCE [LARGE SCALE GENOMIC DNA]</scope>
    <source>
        <strain evidence="1 2">UWE25</strain>
    </source>
</reference>
<dbReference type="InterPro" id="IPR029063">
    <property type="entry name" value="SAM-dependent_MTases_sf"/>
</dbReference>
<dbReference type="HOGENOM" id="CLU_1064247_0_0_0"/>
<sequence length="288" mass="33461">MKRYIKGIRRRVKHFQNRITDVYQALFANQKSSLNRYCDAFPHPQNALNIFPDDWRSCFPPPFHELQAGETPLFDDLGVKWCINLLGGVENKKVLELGPLEGGHTYILQNAGAQSIVSIEAHPRAYLRCLIVKEVLKLNRAEFLFGDFMQYLRQSSGQFDLGLAVGVLYHMQQPVELLAKMADKCPQLYVWTHYYEEEHCKKFLLRKRFGAATSATYEGFNYSTYLYRYGSARKWSTFIGGPANTSQWLTREDILNCCYHFGYNRIDINFDQLNHPHGPCFSFVARKF</sequence>
<dbReference type="Gene3D" id="3.40.50.150">
    <property type="entry name" value="Vaccinia Virus protein VP39"/>
    <property type="match status" value="1"/>
</dbReference>
<dbReference type="InterPro" id="IPR027555">
    <property type="entry name" value="Mo5U34_MeTrfas-like"/>
</dbReference>
<gene>
    <name evidence="1" type="ORF">PC_RS00880</name>
</gene>
<dbReference type="KEGG" id="pcu:PC_RS00880"/>
<accession>Q6MEU6</accession>
<dbReference type="Pfam" id="PF08003">
    <property type="entry name" value="Methyltransf_9"/>
    <property type="match status" value="1"/>
</dbReference>
<dbReference type="SUPFAM" id="SSF53335">
    <property type="entry name" value="S-adenosyl-L-methionine-dependent methyltransferases"/>
    <property type="match status" value="1"/>
</dbReference>